<comment type="caution">
    <text evidence="1">The sequence shown here is derived from an EMBL/GenBank/DDBJ whole genome shotgun (WGS) entry which is preliminary data.</text>
</comment>
<sequence length="332" mass="36908">MAKTLPGVFITDCEGPVTKNDNAAELAEAFIPRGDVFFSKLSLYDDYLAEVVHKPGYKAGDTLRLLVPFLKAFGLDNSSMMKFSRRNIQIIPDADETLRQIMAMAPSYIVSTSYSPYIMAVCDAIGFPFLNTFSTAVNLDKHALSGGEKEILRSFHRRILALPAFSIPASTRQEDLDEDAQRAIREMDDIFWQELPKLDIYRLVQEVNPVGGYEKATAVDRIVASLGLSLDTVLYVGDSITDVQAFRKVRDGKGFAVSFNGNDWAVNGAAYAVTARTALPLRWLAEVFFTRGRDALEDLLMTRISQENRTQVAELSCRVRKSVRTEKIGALG</sequence>
<protein>
    <submittedName>
        <fullName evidence="1">Uncharacterized protein</fullName>
    </submittedName>
</protein>
<dbReference type="AlphaFoldDB" id="A0A7C4ES94"/>
<proteinExistence type="predicted"/>
<reference evidence="1" key="1">
    <citation type="journal article" date="2020" name="mSystems">
        <title>Genome- and Community-Level Interaction Insights into Carbon Utilization and Element Cycling Functions of Hydrothermarchaeota in Hydrothermal Sediment.</title>
        <authorList>
            <person name="Zhou Z."/>
            <person name="Liu Y."/>
            <person name="Xu W."/>
            <person name="Pan J."/>
            <person name="Luo Z.H."/>
            <person name="Li M."/>
        </authorList>
    </citation>
    <scope>NUCLEOTIDE SEQUENCE [LARGE SCALE GENOMIC DNA]</scope>
    <source>
        <strain evidence="1">SpSt-769</strain>
    </source>
</reference>
<dbReference type="InterPro" id="IPR023214">
    <property type="entry name" value="HAD_sf"/>
</dbReference>
<evidence type="ECO:0000313" key="1">
    <source>
        <dbReference type="EMBL" id="HGH59812.1"/>
    </source>
</evidence>
<gene>
    <name evidence="1" type="ORF">ENV54_00785</name>
</gene>
<name>A0A7C4ES94_9BACT</name>
<dbReference type="Gene3D" id="1.10.3870.10">
    <property type="entry name" value="AF1437-like domain superfamily"/>
    <property type="match status" value="1"/>
</dbReference>
<accession>A0A7C4ES94</accession>
<dbReference type="Gene3D" id="3.40.50.1000">
    <property type="entry name" value="HAD superfamily/HAD-like"/>
    <property type="match status" value="1"/>
</dbReference>
<dbReference type="InterPro" id="IPR036412">
    <property type="entry name" value="HAD-like_sf"/>
</dbReference>
<dbReference type="EMBL" id="DTGT01000023">
    <property type="protein sequence ID" value="HGH59812.1"/>
    <property type="molecule type" value="Genomic_DNA"/>
</dbReference>
<organism evidence="1">
    <name type="scientific">Desulfomonile tiedjei</name>
    <dbReference type="NCBI Taxonomy" id="2358"/>
    <lineage>
        <taxon>Bacteria</taxon>
        <taxon>Pseudomonadati</taxon>
        <taxon>Thermodesulfobacteriota</taxon>
        <taxon>Desulfomonilia</taxon>
        <taxon>Desulfomonilales</taxon>
        <taxon>Desulfomonilaceae</taxon>
        <taxon>Desulfomonile</taxon>
    </lineage>
</organism>
<dbReference type="SUPFAM" id="SSF56784">
    <property type="entry name" value="HAD-like"/>
    <property type="match status" value="1"/>
</dbReference>